<feature type="transmembrane region" description="Helical" evidence="6">
    <location>
        <begin position="129"/>
        <end position="153"/>
    </location>
</feature>
<dbReference type="RefSeq" id="XP_028562684.1">
    <property type="nucleotide sequence ID" value="XM_028706851.1"/>
</dbReference>
<comment type="subcellular location">
    <subcellularLocation>
        <location evidence="1">Membrane</location>
        <topology evidence="1">Multi-pass membrane protein</topology>
    </subcellularLocation>
</comment>
<name>A0A670JUM6_PODMU</name>
<dbReference type="AlphaFoldDB" id="A0A670JUM6"/>
<reference evidence="7" key="2">
    <citation type="submission" date="2025-08" db="UniProtKB">
        <authorList>
            <consortium name="Ensembl"/>
        </authorList>
    </citation>
    <scope>IDENTIFICATION</scope>
</reference>
<dbReference type="OMA" id="CVYVAYS"/>
<evidence type="ECO:0000256" key="3">
    <source>
        <dbReference type="ARBA" id="ARBA00022989"/>
    </source>
</evidence>
<sequence>MKVTLNAVSLLAALAGVVSFSFLLVAISTDFWYLIDASKLQKLLNRTDSLSSHSGLWRTCQVNRTCFHLVNPFNPDISNITTSHKQLLNMHGAVVILLPLSLILLIFGAMTGFISILAQAYFLLMFTGLLFLLGALITLAGLSIYITYFAAGFREAILLLGKKNLLDIINIRFGWSLAFAWLSLATEVLTGLAFLLMARMVDMKQRQDCTI</sequence>
<protein>
    <submittedName>
        <fullName evidence="7">Transmembrane protein 114</fullName>
    </submittedName>
</protein>
<gene>
    <name evidence="7" type="primary">TMEM114</name>
</gene>
<evidence type="ECO:0000256" key="1">
    <source>
        <dbReference type="ARBA" id="ARBA00004141"/>
    </source>
</evidence>
<dbReference type="InterPro" id="IPR004031">
    <property type="entry name" value="PMP22/EMP/MP20/Claudin"/>
</dbReference>
<accession>A0A670JUM6</accession>
<evidence type="ECO:0000256" key="4">
    <source>
        <dbReference type="ARBA" id="ARBA00023136"/>
    </source>
</evidence>
<dbReference type="KEGG" id="pmua:114584773"/>
<dbReference type="PANTHER" id="PTHR20516:SF2">
    <property type="entry name" value="TRANSMEMBRANE PROTEIN 114"/>
    <property type="match status" value="1"/>
</dbReference>
<feature type="transmembrane region" description="Helical" evidence="6">
    <location>
        <begin position="93"/>
        <end position="117"/>
    </location>
</feature>
<evidence type="ECO:0000256" key="6">
    <source>
        <dbReference type="SAM" id="Phobius"/>
    </source>
</evidence>
<keyword evidence="8" id="KW-1185">Reference proteome</keyword>
<dbReference type="Proteomes" id="UP000472272">
    <property type="component" value="Chromosome 14"/>
</dbReference>
<dbReference type="GeneID" id="114584773"/>
<evidence type="ECO:0000256" key="2">
    <source>
        <dbReference type="ARBA" id="ARBA00022692"/>
    </source>
</evidence>
<evidence type="ECO:0000313" key="8">
    <source>
        <dbReference type="Proteomes" id="UP000472272"/>
    </source>
</evidence>
<dbReference type="InterPro" id="IPR039951">
    <property type="entry name" value="TMEM114/TMEM235"/>
</dbReference>
<dbReference type="PANTHER" id="PTHR20516">
    <property type="entry name" value="TRANSMEMBRANE PROTEIN 114/235 FAMILY MEMBER"/>
    <property type="match status" value="1"/>
</dbReference>
<keyword evidence="5" id="KW-0325">Glycoprotein</keyword>
<keyword evidence="4 6" id="KW-0472">Membrane</keyword>
<dbReference type="GO" id="GO:0016324">
    <property type="term" value="C:apical plasma membrane"/>
    <property type="evidence" value="ECO:0007669"/>
    <property type="project" value="Ensembl"/>
</dbReference>
<evidence type="ECO:0000313" key="7">
    <source>
        <dbReference type="Ensembl" id="ENSPMRP00000028166.1"/>
    </source>
</evidence>
<dbReference type="OrthoDB" id="9626630at2759"/>
<reference evidence="7" key="3">
    <citation type="submission" date="2025-09" db="UniProtKB">
        <authorList>
            <consortium name="Ensembl"/>
        </authorList>
    </citation>
    <scope>IDENTIFICATION</scope>
</reference>
<dbReference type="Gene3D" id="1.20.140.150">
    <property type="match status" value="1"/>
</dbReference>
<reference evidence="7 8" key="1">
    <citation type="journal article" date="2019" name="Proc. Natl. Acad. Sci. U.S.A.">
        <title>Regulatory changes in pterin and carotenoid genes underlie balanced color polymorphisms in the wall lizard.</title>
        <authorList>
            <person name="Andrade P."/>
            <person name="Pinho C."/>
            <person name="Perez I de Lanuza G."/>
            <person name="Afonso S."/>
            <person name="Brejcha J."/>
            <person name="Rubin C.J."/>
            <person name="Wallerman O."/>
            <person name="Pereira P."/>
            <person name="Sabatino S.J."/>
            <person name="Bellati A."/>
            <person name="Pellitteri-Rosa D."/>
            <person name="Bosakova Z."/>
            <person name="Bunikis I."/>
            <person name="Carretero M.A."/>
            <person name="Feiner N."/>
            <person name="Marsik P."/>
            <person name="Pauperio F."/>
            <person name="Salvi D."/>
            <person name="Soler L."/>
            <person name="While G.M."/>
            <person name="Uller T."/>
            <person name="Font E."/>
            <person name="Andersson L."/>
            <person name="Carneiro M."/>
        </authorList>
    </citation>
    <scope>NUCLEOTIDE SEQUENCE</scope>
</reference>
<keyword evidence="2 6" id="KW-0812">Transmembrane</keyword>
<feature type="transmembrane region" description="Helical" evidence="6">
    <location>
        <begin position="7"/>
        <end position="35"/>
    </location>
</feature>
<dbReference type="GO" id="GO:0016327">
    <property type="term" value="C:apicolateral plasma membrane"/>
    <property type="evidence" value="ECO:0007669"/>
    <property type="project" value="Ensembl"/>
</dbReference>
<feature type="transmembrane region" description="Helical" evidence="6">
    <location>
        <begin position="173"/>
        <end position="197"/>
    </location>
</feature>
<keyword evidence="3 6" id="KW-1133">Transmembrane helix</keyword>
<dbReference type="GeneTree" id="ENSGT00390000011615"/>
<proteinExistence type="predicted"/>
<dbReference type="FunFam" id="1.20.140.150:FF:000021">
    <property type="entry name" value="Transmembrane protein 114"/>
    <property type="match status" value="1"/>
</dbReference>
<dbReference type="CTD" id="283953"/>
<dbReference type="Ensembl" id="ENSPMRT00000029884.1">
    <property type="protein sequence ID" value="ENSPMRP00000028166.1"/>
    <property type="gene ID" value="ENSPMRG00000018187.1"/>
</dbReference>
<evidence type="ECO:0000256" key="5">
    <source>
        <dbReference type="ARBA" id="ARBA00023180"/>
    </source>
</evidence>
<organism evidence="7 8">
    <name type="scientific">Podarcis muralis</name>
    <name type="common">Wall lizard</name>
    <name type="synonym">Lacerta muralis</name>
    <dbReference type="NCBI Taxonomy" id="64176"/>
    <lineage>
        <taxon>Eukaryota</taxon>
        <taxon>Metazoa</taxon>
        <taxon>Chordata</taxon>
        <taxon>Craniata</taxon>
        <taxon>Vertebrata</taxon>
        <taxon>Euteleostomi</taxon>
        <taxon>Lepidosauria</taxon>
        <taxon>Squamata</taxon>
        <taxon>Bifurcata</taxon>
        <taxon>Unidentata</taxon>
        <taxon>Episquamata</taxon>
        <taxon>Laterata</taxon>
        <taxon>Lacertibaenia</taxon>
        <taxon>Lacertidae</taxon>
        <taxon>Podarcis</taxon>
    </lineage>
</organism>
<dbReference type="Pfam" id="PF13903">
    <property type="entry name" value="Claudin_2"/>
    <property type="match status" value="1"/>
</dbReference>